<evidence type="ECO:0000313" key="2">
    <source>
        <dbReference type="EMBL" id="KKM92070.1"/>
    </source>
</evidence>
<dbReference type="AlphaFoldDB" id="A0A0F9NT95"/>
<protein>
    <submittedName>
        <fullName evidence="2">Uncharacterized protein</fullName>
    </submittedName>
</protein>
<gene>
    <name evidence="2" type="ORF">LCGC14_1222130</name>
</gene>
<organism evidence="2">
    <name type="scientific">marine sediment metagenome</name>
    <dbReference type="NCBI Taxonomy" id="412755"/>
    <lineage>
        <taxon>unclassified sequences</taxon>
        <taxon>metagenomes</taxon>
        <taxon>ecological metagenomes</taxon>
    </lineage>
</organism>
<proteinExistence type="predicted"/>
<evidence type="ECO:0000256" key="1">
    <source>
        <dbReference type="SAM" id="Phobius"/>
    </source>
</evidence>
<sequence length="79" mass="9319">MYFNHIRNLIKPYLIISLGYKAYLGITSLYGLKQQNDMKIAVRTLISLNKDTKLYAAYHCGARIANVNRSWEDMKKYWN</sequence>
<accession>A0A0F9NT95</accession>
<reference evidence="2" key="1">
    <citation type="journal article" date="2015" name="Nature">
        <title>Complex archaea that bridge the gap between prokaryotes and eukaryotes.</title>
        <authorList>
            <person name="Spang A."/>
            <person name="Saw J.H."/>
            <person name="Jorgensen S.L."/>
            <person name="Zaremba-Niedzwiedzka K."/>
            <person name="Martijn J."/>
            <person name="Lind A.E."/>
            <person name="van Eijk R."/>
            <person name="Schleper C."/>
            <person name="Guy L."/>
            <person name="Ettema T.J."/>
        </authorList>
    </citation>
    <scope>NUCLEOTIDE SEQUENCE</scope>
</reference>
<keyword evidence="1" id="KW-0472">Membrane</keyword>
<comment type="caution">
    <text evidence="2">The sequence shown here is derived from an EMBL/GenBank/DDBJ whole genome shotgun (WGS) entry which is preliminary data.</text>
</comment>
<feature type="transmembrane region" description="Helical" evidence="1">
    <location>
        <begin position="12"/>
        <end position="32"/>
    </location>
</feature>
<keyword evidence="1" id="KW-1133">Transmembrane helix</keyword>
<name>A0A0F9NT95_9ZZZZ</name>
<keyword evidence="1" id="KW-0812">Transmembrane</keyword>
<dbReference type="EMBL" id="LAZR01006445">
    <property type="protein sequence ID" value="KKM92070.1"/>
    <property type="molecule type" value="Genomic_DNA"/>
</dbReference>